<evidence type="ECO:0000256" key="3">
    <source>
        <dbReference type="ARBA" id="ARBA00022603"/>
    </source>
</evidence>
<keyword evidence="4 7" id="KW-0735">Signal-anchor</keyword>
<dbReference type="PANTHER" id="PTHR10108:SF968">
    <property type="entry name" value="METHYLTRANSFERASE PMT19-RELATED"/>
    <property type="match status" value="1"/>
</dbReference>
<sequence>MLVTLFTLKILMKFLVVASFGASLMDYNILTMSIAPRDIHEAQVQFALERGLPAMFGILSTYRLPFPSRSFDMVHCSRCLVQWTGYDGLYLMEIDRVLRPGGYWVLSGPPISWRVSYKCWQRRAQDLEKEQISLEDLARRLCWKKITERGVLAVWRKPTNHVHCIQKLKAWKSPHFGIKTEPDGGWYKRMDPCITPLPEVTDIHDIAGGALEKWPKRLTAVPPRIKSGKIGGTNIKSFNEDTRGFAAALSNYPVWVMNVVPFDGKNSSLGIVYEHGLIGTYLNWCEPFSTYPRTYDLIHAHGVFSMYMDKCDILDILFEMYRILRPKGSIIIRDHVEIVVKVKKITDQMRWNGKILHSELGPFHSEKMLFVDNF</sequence>
<keyword evidence="7" id="KW-0808">Transferase</keyword>
<keyword evidence="3 7" id="KW-0489">Methyltransferase</keyword>
<dbReference type="GO" id="GO:0005802">
    <property type="term" value="C:trans-Golgi network"/>
    <property type="evidence" value="ECO:0007669"/>
    <property type="project" value="TreeGrafter"/>
</dbReference>
<gene>
    <name evidence="8" type="ORF">L1049_017105</name>
</gene>
<dbReference type="EC" id="2.1.1.-" evidence="7"/>
<comment type="similarity">
    <text evidence="2 7">Belongs to the methyltransferase superfamily.</text>
</comment>
<dbReference type="GO" id="GO:0016020">
    <property type="term" value="C:membrane"/>
    <property type="evidence" value="ECO:0007669"/>
    <property type="project" value="UniProtKB-SubCell"/>
</dbReference>
<evidence type="ECO:0000256" key="5">
    <source>
        <dbReference type="ARBA" id="ARBA00023180"/>
    </source>
</evidence>
<comment type="subcellular location">
    <subcellularLocation>
        <location evidence="6">Endomembrane system</location>
        <topology evidence="6">Single-pass membrane protein</topology>
    </subcellularLocation>
    <subcellularLocation>
        <location evidence="1 7">Membrane</location>
        <topology evidence="1 7">Single-pass type II membrane protein</topology>
    </subcellularLocation>
</comment>
<accession>A0AAP0S0I7</accession>
<dbReference type="InterPro" id="IPR029063">
    <property type="entry name" value="SAM-dependent_MTases_sf"/>
</dbReference>
<dbReference type="GO" id="GO:0008168">
    <property type="term" value="F:methyltransferase activity"/>
    <property type="evidence" value="ECO:0007669"/>
    <property type="project" value="UniProtKB-UniRule"/>
</dbReference>
<keyword evidence="9" id="KW-1185">Reference proteome</keyword>
<keyword evidence="5 7" id="KW-0325">Glycoprotein</keyword>
<dbReference type="SUPFAM" id="SSF53335">
    <property type="entry name" value="S-adenosyl-L-methionine-dependent methyltransferases"/>
    <property type="match status" value="2"/>
</dbReference>
<dbReference type="Gene3D" id="3.40.50.150">
    <property type="entry name" value="Vaccinia Virus protein VP39"/>
    <property type="match status" value="2"/>
</dbReference>
<evidence type="ECO:0000256" key="2">
    <source>
        <dbReference type="ARBA" id="ARBA00008361"/>
    </source>
</evidence>
<dbReference type="GO" id="GO:0005768">
    <property type="term" value="C:endosome"/>
    <property type="evidence" value="ECO:0007669"/>
    <property type="project" value="TreeGrafter"/>
</dbReference>
<evidence type="ECO:0000256" key="1">
    <source>
        <dbReference type="ARBA" id="ARBA00004606"/>
    </source>
</evidence>
<evidence type="ECO:0000256" key="4">
    <source>
        <dbReference type="ARBA" id="ARBA00022968"/>
    </source>
</evidence>
<evidence type="ECO:0000313" key="8">
    <source>
        <dbReference type="EMBL" id="KAK9288645.1"/>
    </source>
</evidence>
<protein>
    <recommendedName>
        <fullName evidence="7">Methyltransferase</fullName>
        <ecNumber evidence="7">2.1.1.-</ecNumber>
    </recommendedName>
</protein>
<name>A0AAP0S0I7_LIQFO</name>
<organism evidence="8 9">
    <name type="scientific">Liquidambar formosana</name>
    <name type="common">Formosan gum</name>
    <dbReference type="NCBI Taxonomy" id="63359"/>
    <lineage>
        <taxon>Eukaryota</taxon>
        <taxon>Viridiplantae</taxon>
        <taxon>Streptophyta</taxon>
        <taxon>Embryophyta</taxon>
        <taxon>Tracheophyta</taxon>
        <taxon>Spermatophyta</taxon>
        <taxon>Magnoliopsida</taxon>
        <taxon>eudicotyledons</taxon>
        <taxon>Gunneridae</taxon>
        <taxon>Pentapetalae</taxon>
        <taxon>Saxifragales</taxon>
        <taxon>Altingiaceae</taxon>
        <taxon>Liquidambar</taxon>
    </lineage>
</organism>
<dbReference type="GO" id="GO:0032259">
    <property type="term" value="P:methylation"/>
    <property type="evidence" value="ECO:0007669"/>
    <property type="project" value="UniProtKB-KW"/>
</dbReference>
<dbReference type="PANTHER" id="PTHR10108">
    <property type="entry name" value="SAM-DEPENDENT METHYLTRANSFERASE"/>
    <property type="match status" value="1"/>
</dbReference>
<dbReference type="InterPro" id="IPR004159">
    <property type="entry name" value="Put_SAM_MeTrfase"/>
</dbReference>
<keyword evidence="4 7" id="KW-0812">Transmembrane</keyword>
<dbReference type="EMBL" id="JBBPBK010000003">
    <property type="protein sequence ID" value="KAK9288645.1"/>
    <property type="molecule type" value="Genomic_DNA"/>
</dbReference>
<comment type="caution">
    <text evidence="8">The sequence shown here is derived from an EMBL/GenBank/DDBJ whole genome shotgun (WGS) entry which is preliminary data.</text>
</comment>
<dbReference type="Pfam" id="PF03141">
    <property type="entry name" value="Methyltransf_29"/>
    <property type="match status" value="1"/>
</dbReference>
<dbReference type="AlphaFoldDB" id="A0AAP0S0I7"/>
<evidence type="ECO:0000256" key="7">
    <source>
        <dbReference type="RuleBase" id="RU366043"/>
    </source>
</evidence>
<dbReference type="Proteomes" id="UP001415857">
    <property type="component" value="Unassembled WGS sequence"/>
</dbReference>
<reference evidence="8 9" key="1">
    <citation type="journal article" date="2024" name="Plant J.">
        <title>Genome sequences and population genomics reveal climatic adaptation and genomic divergence between two closely related sweetgum species.</title>
        <authorList>
            <person name="Xu W.Q."/>
            <person name="Ren C.Q."/>
            <person name="Zhang X.Y."/>
            <person name="Comes H.P."/>
            <person name="Liu X.H."/>
            <person name="Li Y.G."/>
            <person name="Kettle C.J."/>
            <person name="Jalonen R."/>
            <person name="Gaisberger H."/>
            <person name="Ma Y.Z."/>
            <person name="Qiu Y.X."/>
        </authorList>
    </citation>
    <scope>NUCLEOTIDE SEQUENCE [LARGE SCALE GENOMIC DNA]</scope>
    <source>
        <strain evidence="8">Hangzhou</strain>
    </source>
</reference>
<evidence type="ECO:0000256" key="6">
    <source>
        <dbReference type="ARBA" id="ARBA00037847"/>
    </source>
</evidence>
<evidence type="ECO:0000313" key="9">
    <source>
        <dbReference type="Proteomes" id="UP001415857"/>
    </source>
</evidence>
<proteinExistence type="inferred from homology"/>